<sequence length="207" mass="23142">MSRVSRWSKRKLEERDTPSHAHQPDVLDDNVVQAEHMHEADLSVHEELTDPPPPGSLDETLPAPETLPAGSDFKAFMAPGVSDALRRRALRRMFSAGHYGIRDGLDDYDDDYRQTLKPLAGELAQRLRQWTKTLDDPEVASEQESEGASDDADTPVESASEKTVSEEERMARNREAMNDDACTEQANREETAMEETGLEEPGPLGKR</sequence>
<accession>A0A2N7UET8</accession>
<reference evidence="2 3" key="1">
    <citation type="submission" date="2018-01" db="EMBL/GenBank/DDBJ databases">
        <title>Halomonas endophytica sp. nov., isolated from storage liquid in the stems of Populus euphratica.</title>
        <authorList>
            <person name="Chen C."/>
        </authorList>
    </citation>
    <scope>NUCLEOTIDE SEQUENCE [LARGE SCALE GENOMIC DNA]</scope>
    <source>
        <strain evidence="2 3">BZ-SZ-XJ27</strain>
    </source>
</reference>
<feature type="compositionally biased region" description="Basic and acidic residues" evidence="1">
    <location>
        <begin position="159"/>
        <end position="177"/>
    </location>
</feature>
<feature type="compositionally biased region" description="Basic and acidic residues" evidence="1">
    <location>
        <begin position="10"/>
        <end position="25"/>
    </location>
</feature>
<dbReference type="EMBL" id="PNRG01000032">
    <property type="protein sequence ID" value="PMR78895.1"/>
    <property type="molecule type" value="Genomic_DNA"/>
</dbReference>
<feature type="compositionally biased region" description="Basic and acidic residues" evidence="1">
    <location>
        <begin position="35"/>
        <end position="48"/>
    </location>
</feature>
<name>A0A2N7UET8_9GAMM</name>
<evidence type="ECO:0000313" key="3">
    <source>
        <dbReference type="Proteomes" id="UP000235547"/>
    </source>
</evidence>
<gene>
    <name evidence="2" type="ORF">C1H70_14130</name>
</gene>
<feature type="region of interest" description="Disordered" evidence="1">
    <location>
        <begin position="134"/>
        <end position="207"/>
    </location>
</feature>
<organism evidence="2 3">
    <name type="scientific">Halomonas urumqiensis</name>
    <dbReference type="NCBI Taxonomy" id="1684789"/>
    <lineage>
        <taxon>Bacteria</taxon>
        <taxon>Pseudomonadati</taxon>
        <taxon>Pseudomonadota</taxon>
        <taxon>Gammaproteobacteria</taxon>
        <taxon>Oceanospirillales</taxon>
        <taxon>Halomonadaceae</taxon>
        <taxon>Halomonas</taxon>
    </lineage>
</organism>
<dbReference type="Proteomes" id="UP000235547">
    <property type="component" value="Unassembled WGS sequence"/>
</dbReference>
<dbReference type="Pfam" id="PF11748">
    <property type="entry name" value="DUF3306"/>
    <property type="match status" value="1"/>
</dbReference>
<protein>
    <submittedName>
        <fullName evidence="2">DUF3306 domain-containing protein</fullName>
    </submittedName>
</protein>
<evidence type="ECO:0000313" key="2">
    <source>
        <dbReference type="EMBL" id="PMR78895.1"/>
    </source>
</evidence>
<dbReference type="RefSeq" id="WP_102588991.1">
    <property type="nucleotide sequence ID" value="NZ_BNAE01000001.1"/>
</dbReference>
<proteinExistence type="predicted"/>
<dbReference type="AlphaFoldDB" id="A0A2N7UET8"/>
<dbReference type="InterPro" id="IPR021735">
    <property type="entry name" value="DUF3306"/>
</dbReference>
<dbReference type="OrthoDB" id="5609487at2"/>
<keyword evidence="3" id="KW-1185">Reference proteome</keyword>
<evidence type="ECO:0000256" key="1">
    <source>
        <dbReference type="SAM" id="MobiDB-lite"/>
    </source>
</evidence>
<feature type="compositionally biased region" description="Acidic residues" evidence="1">
    <location>
        <begin position="136"/>
        <end position="154"/>
    </location>
</feature>
<comment type="caution">
    <text evidence="2">The sequence shown here is derived from an EMBL/GenBank/DDBJ whole genome shotgun (WGS) entry which is preliminary data.</text>
</comment>
<feature type="region of interest" description="Disordered" evidence="1">
    <location>
        <begin position="1"/>
        <end position="72"/>
    </location>
</feature>